<gene>
    <name evidence="2" type="primary">tcdA</name>
    <name evidence="2" type="ORF">MBHS_02919</name>
</gene>
<dbReference type="PANTHER" id="PTHR43267:SF1">
    <property type="entry name" value="TRNA THREONYLCARBAMOYLADENOSINE DEHYDRATASE"/>
    <property type="match status" value="1"/>
</dbReference>
<dbReference type="EC" id="6.1.-.-" evidence="2"/>
<reference evidence="2 3" key="1">
    <citation type="submission" date="2016-10" db="EMBL/GenBank/DDBJ databases">
        <authorList>
            <person name="de Groot N.N."/>
        </authorList>
    </citation>
    <scope>NUCLEOTIDE SEQUENCE [LARGE SCALE GENOMIC DNA]</scope>
    <source>
        <strain evidence="2">MBHS1</strain>
    </source>
</reference>
<feature type="domain" description="THIF-type NAD/FAD binding fold" evidence="1">
    <location>
        <begin position="18"/>
        <end position="244"/>
    </location>
</feature>
<dbReference type="GO" id="GO:0061503">
    <property type="term" value="F:tRNA threonylcarbamoyladenosine dehydratase"/>
    <property type="evidence" value="ECO:0007669"/>
    <property type="project" value="TreeGrafter"/>
</dbReference>
<dbReference type="SUPFAM" id="SSF69572">
    <property type="entry name" value="Activating enzymes of the ubiquitin-like proteins"/>
    <property type="match status" value="1"/>
</dbReference>
<dbReference type="Proteomes" id="UP000236724">
    <property type="component" value="Unassembled WGS sequence"/>
</dbReference>
<name>A0A1H6FAC2_9GAMM</name>
<dbReference type="Pfam" id="PF00899">
    <property type="entry name" value="ThiF"/>
    <property type="match status" value="1"/>
</dbReference>
<evidence type="ECO:0000313" key="3">
    <source>
        <dbReference type="Proteomes" id="UP000236724"/>
    </source>
</evidence>
<protein>
    <submittedName>
        <fullName evidence="2">tRNA threonylcarbamoyladenosine dehydratase</fullName>
        <ecNumber evidence="2">6.1.-.-</ecNumber>
    </submittedName>
</protein>
<keyword evidence="3" id="KW-1185">Reference proteome</keyword>
<keyword evidence="2" id="KW-0436">Ligase</keyword>
<sequence length="250" mass="26991">MSNPEEFSREACSRTEILLGNEALEKLNQHHILIAGLGGVGAYVAESLARIGIQKLTIVDHDVVSASNLNRQLLALHSTLGQPKTEVMAARLRDINPDVELHALQQFIEKDQVADFIAQGQFDFVVDCIDSIACKAALVAACLQQEVPVASSMGAGNRLDVSKVAVASLNQTHGCALAREVRAALKKMGVAPRYPVVYSHEHARKPLPHQPLEGDAPGRPRAVNGTIAYMPALFGQMLSGIVVQHLLWKS</sequence>
<accession>A0A1H6FAC2</accession>
<dbReference type="EMBL" id="FMSV02000513">
    <property type="protein sequence ID" value="SEH07052.1"/>
    <property type="molecule type" value="Genomic_DNA"/>
</dbReference>
<dbReference type="InterPro" id="IPR035985">
    <property type="entry name" value="Ubiquitin-activating_enz"/>
</dbReference>
<proteinExistence type="predicted"/>
<dbReference type="InterPro" id="IPR045886">
    <property type="entry name" value="ThiF/MoeB/HesA"/>
</dbReference>
<dbReference type="AlphaFoldDB" id="A0A1H6FAC2"/>
<evidence type="ECO:0000259" key="1">
    <source>
        <dbReference type="Pfam" id="PF00899"/>
    </source>
</evidence>
<dbReference type="Gene3D" id="3.40.50.720">
    <property type="entry name" value="NAD(P)-binding Rossmann-like Domain"/>
    <property type="match status" value="1"/>
</dbReference>
<dbReference type="OrthoDB" id="9804150at2"/>
<dbReference type="InterPro" id="IPR000594">
    <property type="entry name" value="ThiF_NAD_FAD-bd"/>
</dbReference>
<organism evidence="2 3">
    <name type="scientific">Candidatus Venteria ishoeyi</name>
    <dbReference type="NCBI Taxonomy" id="1899563"/>
    <lineage>
        <taxon>Bacteria</taxon>
        <taxon>Pseudomonadati</taxon>
        <taxon>Pseudomonadota</taxon>
        <taxon>Gammaproteobacteria</taxon>
        <taxon>Thiotrichales</taxon>
        <taxon>Thiotrichaceae</taxon>
        <taxon>Venteria</taxon>
    </lineage>
</organism>
<evidence type="ECO:0000313" key="2">
    <source>
        <dbReference type="EMBL" id="SEH07052.1"/>
    </source>
</evidence>
<dbReference type="GO" id="GO:0061504">
    <property type="term" value="P:cyclic threonylcarbamoyladenosine biosynthetic process"/>
    <property type="evidence" value="ECO:0007669"/>
    <property type="project" value="TreeGrafter"/>
</dbReference>
<dbReference type="PANTHER" id="PTHR43267">
    <property type="entry name" value="TRNA THREONYLCARBAMOYLADENOSINE DEHYDRATASE"/>
    <property type="match status" value="1"/>
</dbReference>
<dbReference type="RefSeq" id="WP_103920767.1">
    <property type="nucleotide sequence ID" value="NZ_FMSV02000513.1"/>
</dbReference>
<dbReference type="CDD" id="cd00755">
    <property type="entry name" value="YgdL_like"/>
    <property type="match status" value="1"/>
</dbReference>
<dbReference type="GO" id="GO:0008641">
    <property type="term" value="F:ubiquitin-like modifier activating enzyme activity"/>
    <property type="evidence" value="ECO:0007669"/>
    <property type="project" value="InterPro"/>
</dbReference>